<evidence type="ECO:0000313" key="6">
    <source>
        <dbReference type="EMBL" id="PSR98639.1"/>
    </source>
</evidence>
<keyword evidence="2" id="KW-0863">Zinc-finger</keyword>
<keyword evidence="7" id="KW-1185">Reference proteome</keyword>
<name>A0A2R6PY08_ACTCC</name>
<evidence type="ECO:0000256" key="1">
    <source>
        <dbReference type="ARBA" id="ARBA00022723"/>
    </source>
</evidence>
<dbReference type="Pfam" id="PF12906">
    <property type="entry name" value="RINGv"/>
    <property type="match status" value="1"/>
</dbReference>
<organism evidence="6 7">
    <name type="scientific">Actinidia chinensis var. chinensis</name>
    <name type="common">Chinese soft-hair kiwi</name>
    <dbReference type="NCBI Taxonomy" id="1590841"/>
    <lineage>
        <taxon>Eukaryota</taxon>
        <taxon>Viridiplantae</taxon>
        <taxon>Streptophyta</taxon>
        <taxon>Embryophyta</taxon>
        <taxon>Tracheophyta</taxon>
        <taxon>Spermatophyta</taxon>
        <taxon>Magnoliopsida</taxon>
        <taxon>eudicotyledons</taxon>
        <taxon>Gunneridae</taxon>
        <taxon>Pentapetalae</taxon>
        <taxon>asterids</taxon>
        <taxon>Ericales</taxon>
        <taxon>Actinidiaceae</taxon>
        <taxon>Actinidia</taxon>
    </lineage>
</organism>
<dbReference type="PROSITE" id="PS51292">
    <property type="entry name" value="ZF_RING_CH"/>
    <property type="match status" value="1"/>
</dbReference>
<proteinExistence type="predicted"/>
<dbReference type="SUPFAM" id="SSF57850">
    <property type="entry name" value="RING/U-box"/>
    <property type="match status" value="1"/>
</dbReference>
<sequence>MGDETSDPRGISVAVNSVDSGNRAICENSSHSVNQNVSETVIVIRSEEVESACVSGENGNSNSSATVGEGKIKDLKEEKQSCVIDVKFGEGKLGENLDGERVCRICHLSSDPSLETPIPSPPATTTVAVTAAATSGLIQLGCGCKDELGIVHAHCAEAWFKLKGNRQCEICGETAKNVTGVGDNRFIEEWNETRSAGSGTNFSERGRGCWRGQPFCNFLMACLVIAFVLPWFLRVNMFQSK</sequence>
<protein>
    <submittedName>
        <fullName evidence="6">E3 ubiquitin-protein like</fullName>
    </submittedName>
</protein>
<keyword evidence="4" id="KW-1133">Transmembrane helix</keyword>
<dbReference type="Gene3D" id="3.30.40.10">
    <property type="entry name" value="Zinc/RING finger domain, C3HC4 (zinc finger)"/>
    <property type="match status" value="1"/>
</dbReference>
<dbReference type="SMART" id="SM00744">
    <property type="entry name" value="RINGv"/>
    <property type="match status" value="1"/>
</dbReference>
<reference evidence="7" key="2">
    <citation type="journal article" date="2018" name="BMC Genomics">
        <title>A manually annotated Actinidia chinensis var. chinensis (kiwifruit) genome highlights the challenges associated with draft genomes and gene prediction in plants.</title>
        <authorList>
            <person name="Pilkington S.M."/>
            <person name="Crowhurst R."/>
            <person name="Hilario E."/>
            <person name="Nardozza S."/>
            <person name="Fraser L."/>
            <person name="Peng Y."/>
            <person name="Gunaseelan K."/>
            <person name="Simpson R."/>
            <person name="Tahir J."/>
            <person name="Deroles S.C."/>
            <person name="Templeton K."/>
            <person name="Luo Z."/>
            <person name="Davy M."/>
            <person name="Cheng C."/>
            <person name="McNeilage M."/>
            <person name="Scaglione D."/>
            <person name="Liu Y."/>
            <person name="Zhang Q."/>
            <person name="Datson P."/>
            <person name="De Silva N."/>
            <person name="Gardiner S.E."/>
            <person name="Bassett H."/>
            <person name="Chagne D."/>
            <person name="McCallum J."/>
            <person name="Dzierzon H."/>
            <person name="Deng C."/>
            <person name="Wang Y.Y."/>
            <person name="Barron L."/>
            <person name="Manako K."/>
            <person name="Bowen J."/>
            <person name="Foster T.M."/>
            <person name="Erridge Z.A."/>
            <person name="Tiffin H."/>
            <person name="Waite C.N."/>
            <person name="Davies K.M."/>
            <person name="Grierson E.P."/>
            <person name="Laing W.A."/>
            <person name="Kirk R."/>
            <person name="Chen X."/>
            <person name="Wood M."/>
            <person name="Montefiori M."/>
            <person name="Brummell D.A."/>
            <person name="Schwinn K.E."/>
            <person name="Catanach A."/>
            <person name="Fullerton C."/>
            <person name="Li D."/>
            <person name="Meiyalaghan S."/>
            <person name="Nieuwenhuizen N."/>
            <person name="Read N."/>
            <person name="Prakash R."/>
            <person name="Hunter D."/>
            <person name="Zhang H."/>
            <person name="McKenzie M."/>
            <person name="Knabel M."/>
            <person name="Harris A."/>
            <person name="Allan A.C."/>
            <person name="Gleave A."/>
            <person name="Chen A."/>
            <person name="Janssen B.J."/>
            <person name="Plunkett B."/>
            <person name="Ampomah-Dwamena C."/>
            <person name="Voogd C."/>
            <person name="Leif D."/>
            <person name="Lafferty D."/>
            <person name="Souleyre E.J.F."/>
            <person name="Varkonyi-Gasic E."/>
            <person name="Gambi F."/>
            <person name="Hanley J."/>
            <person name="Yao J.L."/>
            <person name="Cheung J."/>
            <person name="David K.M."/>
            <person name="Warren B."/>
            <person name="Marsh K."/>
            <person name="Snowden K.C."/>
            <person name="Lin-Wang K."/>
            <person name="Brian L."/>
            <person name="Martinez-Sanchez M."/>
            <person name="Wang M."/>
            <person name="Ileperuma N."/>
            <person name="Macnee N."/>
            <person name="Campin R."/>
            <person name="McAtee P."/>
            <person name="Drummond R.S.M."/>
            <person name="Espley R.V."/>
            <person name="Ireland H.S."/>
            <person name="Wu R."/>
            <person name="Atkinson R.G."/>
            <person name="Karunairetnam S."/>
            <person name="Bulley S."/>
            <person name="Chunkath S."/>
            <person name="Hanley Z."/>
            <person name="Storey R."/>
            <person name="Thrimawithana A.H."/>
            <person name="Thomson S."/>
            <person name="David C."/>
            <person name="Testolin R."/>
            <person name="Huang H."/>
            <person name="Hellens R.P."/>
            <person name="Schaffer R.J."/>
        </authorList>
    </citation>
    <scope>NUCLEOTIDE SEQUENCE [LARGE SCALE GENOMIC DNA]</scope>
    <source>
        <strain evidence="7">cv. Red5</strain>
    </source>
</reference>
<feature type="transmembrane region" description="Helical" evidence="4">
    <location>
        <begin position="215"/>
        <end position="233"/>
    </location>
</feature>
<keyword evidence="3" id="KW-0862">Zinc</keyword>
<keyword evidence="1" id="KW-0479">Metal-binding</keyword>
<keyword evidence="4" id="KW-0812">Transmembrane</keyword>
<dbReference type="InterPro" id="IPR011016">
    <property type="entry name" value="Znf_RING-CH"/>
</dbReference>
<gene>
    <name evidence="6" type="ORF">CEY00_Acc25158</name>
</gene>
<dbReference type="InParanoid" id="A0A2R6PY08"/>
<dbReference type="Proteomes" id="UP000241394">
    <property type="component" value="Chromosome LG22"/>
</dbReference>
<keyword evidence="4" id="KW-0472">Membrane</keyword>
<dbReference type="FunCoup" id="A0A2R6PY08">
    <property type="interactions" value="3"/>
</dbReference>
<dbReference type="PANTHER" id="PTHR46214:SF8">
    <property type="entry name" value="RING_FYVE_PHD ZINC FINGER SUPERFAMILY PROTEIN"/>
    <property type="match status" value="1"/>
</dbReference>
<dbReference type="PANTHER" id="PTHR46214">
    <property type="entry name" value="ZINC FINGER, RING-CH-TYPE"/>
    <property type="match status" value="1"/>
</dbReference>
<dbReference type="GO" id="GO:0008270">
    <property type="term" value="F:zinc ion binding"/>
    <property type="evidence" value="ECO:0007669"/>
    <property type="project" value="UniProtKB-KW"/>
</dbReference>
<evidence type="ECO:0000256" key="4">
    <source>
        <dbReference type="SAM" id="Phobius"/>
    </source>
</evidence>
<evidence type="ECO:0000256" key="2">
    <source>
        <dbReference type="ARBA" id="ARBA00022771"/>
    </source>
</evidence>
<comment type="caution">
    <text evidence="6">The sequence shown here is derived from an EMBL/GenBank/DDBJ whole genome shotgun (WGS) entry which is preliminary data.</text>
</comment>
<accession>A0A2R6PY08</accession>
<evidence type="ECO:0000256" key="3">
    <source>
        <dbReference type="ARBA" id="ARBA00022833"/>
    </source>
</evidence>
<evidence type="ECO:0000313" key="7">
    <source>
        <dbReference type="Proteomes" id="UP000241394"/>
    </source>
</evidence>
<dbReference type="EMBL" id="NKQK01000022">
    <property type="protein sequence ID" value="PSR98639.1"/>
    <property type="molecule type" value="Genomic_DNA"/>
</dbReference>
<evidence type="ECO:0000259" key="5">
    <source>
        <dbReference type="PROSITE" id="PS51292"/>
    </source>
</evidence>
<reference evidence="6 7" key="1">
    <citation type="submission" date="2017-07" db="EMBL/GenBank/DDBJ databases">
        <title>An improved, manually edited Actinidia chinensis var. chinensis (kiwifruit) genome highlights the challenges associated with draft genomes and gene prediction in plants.</title>
        <authorList>
            <person name="Pilkington S."/>
            <person name="Crowhurst R."/>
            <person name="Hilario E."/>
            <person name="Nardozza S."/>
            <person name="Fraser L."/>
            <person name="Peng Y."/>
            <person name="Gunaseelan K."/>
            <person name="Simpson R."/>
            <person name="Tahir J."/>
            <person name="Deroles S."/>
            <person name="Templeton K."/>
            <person name="Luo Z."/>
            <person name="Davy M."/>
            <person name="Cheng C."/>
            <person name="Mcneilage M."/>
            <person name="Scaglione D."/>
            <person name="Liu Y."/>
            <person name="Zhang Q."/>
            <person name="Datson P."/>
            <person name="De Silva N."/>
            <person name="Gardiner S."/>
            <person name="Bassett H."/>
            <person name="Chagne D."/>
            <person name="Mccallum J."/>
            <person name="Dzierzon H."/>
            <person name="Deng C."/>
            <person name="Wang Y.-Y."/>
            <person name="Barron N."/>
            <person name="Manako K."/>
            <person name="Bowen J."/>
            <person name="Foster T."/>
            <person name="Erridge Z."/>
            <person name="Tiffin H."/>
            <person name="Waite C."/>
            <person name="Davies K."/>
            <person name="Grierson E."/>
            <person name="Laing W."/>
            <person name="Kirk R."/>
            <person name="Chen X."/>
            <person name="Wood M."/>
            <person name="Montefiori M."/>
            <person name="Brummell D."/>
            <person name="Schwinn K."/>
            <person name="Catanach A."/>
            <person name="Fullerton C."/>
            <person name="Li D."/>
            <person name="Meiyalaghan S."/>
            <person name="Nieuwenhuizen N."/>
            <person name="Read N."/>
            <person name="Prakash R."/>
            <person name="Hunter D."/>
            <person name="Zhang H."/>
            <person name="Mckenzie M."/>
            <person name="Knabel M."/>
            <person name="Harris A."/>
            <person name="Allan A."/>
            <person name="Chen A."/>
            <person name="Janssen B."/>
            <person name="Plunkett B."/>
            <person name="Dwamena C."/>
            <person name="Voogd C."/>
            <person name="Leif D."/>
            <person name="Lafferty D."/>
            <person name="Souleyre E."/>
            <person name="Varkonyi-Gasic E."/>
            <person name="Gambi F."/>
            <person name="Hanley J."/>
            <person name="Yao J.-L."/>
            <person name="Cheung J."/>
            <person name="David K."/>
            <person name="Warren B."/>
            <person name="Marsh K."/>
            <person name="Snowden K."/>
            <person name="Lin-Wang K."/>
            <person name="Brian L."/>
            <person name="Martinez-Sanchez M."/>
            <person name="Wang M."/>
            <person name="Ileperuma N."/>
            <person name="Macnee N."/>
            <person name="Campin R."/>
            <person name="Mcatee P."/>
            <person name="Drummond R."/>
            <person name="Espley R."/>
            <person name="Ireland H."/>
            <person name="Wu R."/>
            <person name="Atkinson R."/>
            <person name="Karunairetnam S."/>
            <person name="Bulley S."/>
            <person name="Chunkath S."/>
            <person name="Hanley Z."/>
            <person name="Storey R."/>
            <person name="Thrimawithana A."/>
            <person name="Thomson S."/>
            <person name="David C."/>
            <person name="Testolin R."/>
        </authorList>
    </citation>
    <scope>NUCLEOTIDE SEQUENCE [LARGE SCALE GENOMIC DNA]</scope>
    <source>
        <strain evidence="7">cv. Red5</strain>
        <tissue evidence="6">Young leaf</tissue>
    </source>
</reference>
<dbReference type="OrthoDB" id="1734943at2759"/>
<dbReference type="STRING" id="1590841.A0A2R6PY08"/>
<dbReference type="InterPro" id="IPR013083">
    <property type="entry name" value="Znf_RING/FYVE/PHD"/>
</dbReference>
<dbReference type="OMA" id="IHLGCEC"/>
<feature type="domain" description="RING-CH-type" evidence="5">
    <location>
        <begin position="95"/>
        <end position="178"/>
    </location>
</feature>
<dbReference type="Gramene" id="PSR98639">
    <property type="protein sequence ID" value="PSR98639"/>
    <property type="gene ID" value="CEY00_Acc25158"/>
</dbReference>
<dbReference type="AlphaFoldDB" id="A0A2R6PY08"/>